<dbReference type="InterPro" id="IPR000322">
    <property type="entry name" value="Glyco_hydro_31_TIM"/>
</dbReference>
<dbReference type="PANTHER" id="PTHR43053:SF4">
    <property type="entry name" value="MYOGENESIS-REGULATING GLYCOSIDASE"/>
    <property type="match status" value="1"/>
</dbReference>
<dbReference type="EMBL" id="FQVH01000056">
    <property type="protein sequence ID" value="SHF87253.1"/>
    <property type="molecule type" value="Genomic_DNA"/>
</dbReference>
<dbReference type="AlphaFoldDB" id="A0A1M5F6T0"/>
<dbReference type="Pfam" id="PF01055">
    <property type="entry name" value="Glyco_hydro_31_2nd"/>
    <property type="match status" value="1"/>
</dbReference>
<name>A0A1M5F6T0_9THEO</name>
<evidence type="ECO:0000259" key="5">
    <source>
        <dbReference type="Pfam" id="PF01055"/>
    </source>
</evidence>
<keyword evidence="2 4" id="KW-0378">Hydrolase</keyword>
<evidence type="ECO:0000256" key="2">
    <source>
        <dbReference type="ARBA" id="ARBA00022801"/>
    </source>
</evidence>
<dbReference type="InterPro" id="IPR017853">
    <property type="entry name" value="GH"/>
</dbReference>
<reference evidence="6 7" key="1">
    <citation type="submission" date="2016-11" db="EMBL/GenBank/DDBJ databases">
        <authorList>
            <person name="Jaros S."/>
            <person name="Januszkiewicz K."/>
            <person name="Wedrychowicz H."/>
        </authorList>
    </citation>
    <scope>NUCLEOTIDE SEQUENCE [LARGE SCALE GENOMIC DNA]</scope>
    <source>
        <strain evidence="6 7">DSM 17918</strain>
    </source>
</reference>
<dbReference type="SUPFAM" id="SSF51445">
    <property type="entry name" value="(Trans)glycosidases"/>
    <property type="match status" value="1"/>
</dbReference>
<dbReference type="GO" id="GO:0004553">
    <property type="term" value="F:hydrolase activity, hydrolyzing O-glycosyl compounds"/>
    <property type="evidence" value="ECO:0007669"/>
    <property type="project" value="InterPro"/>
</dbReference>
<evidence type="ECO:0000313" key="7">
    <source>
        <dbReference type="Proteomes" id="UP000184088"/>
    </source>
</evidence>
<dbReference type="Proteomes" id="UP000184088">
    <property type="component" value="Unassembled WGS sequence"/>
</dbReference>
<feature type="domain" description="Glycoside hydrolase family 31 TIM barrel" evidence="5">
    <location>
        <begin position="308"/>
        <end position="431"/>
    </location>
</feature>
<proteinExistence type="inferred from homology"/>
<dbReference type="PANTHER" id="PTHR43053">
    <property type="entry name" value="GLYCOSIDASE FAMILY 31"/>
    <property type="match status" value="1"/>
</dbReference>
<accession>A0A1M5F6T0</accession>
<dbReference type="RefSeq" id="WP_073346481.1">
    <property type="nucleotide sequence ID" value="NZ_FQVH01000056.1"/>
</dbReference>
<gene>
    <name evidence="6" type="ORF">SAMN02746089_02695</name>
</gene>
<evidence type="ECO:0000256" key="3">
    <source>
        <dbReference type="ARBA" id="ARBA00023295"/>
    </source>
</evidence>
<sequence>MLFKNRGDGFTLEGKQYSIVYENSKPFAFVLRVEGKPFFTLPIVSGLATLNEEEQIGNINIVEIKEDVGGYKITVTATSSIWEERRFTWIFSEDYIEYYHEAYGKGAPGKCYFFSNGISDFWNDGKSQGIDFNTTIYVPKVFNPAVNHGNTHEFTISVPQSVGIGRDTPVLAYGPHQLEGLFAPPPLMLSFGDDECDLWCGLGIGTEPGKYLFNSFEFTGSLYAGASFYVNYLGYLSVEDHFSSPVISFHFGYSPFETMEKYVGWIDRKKYGTQKVYKNPDWHRMPVFCGWAEQTFQAHLKKCPASMLATQSNYESWIDILEKRNLPVGTIVIDDKWQKYYGTFEVDENKWPDLKGFVERQHKKGRHVLLWVPGYHKEGIPEELCVKDNYGNAICADVTNPAYEEFLRKQIRHLVKDIGIDGFKEDWIGSITSQPGCKMYKNMHGIEFIRRFQYILYDETHKNKEDAMIETQTPNPLFRESSDVLRLNDIWYGTRNVEKVMRIRARISRIAGWEVLDCDNASSTNLYEWWNYMLAQPYIGVPSLYFVSHLESSFEVPSEAQWQYLSYIWQNYIKEHVNQMK</sequence>
<keyword evidence="3 4" id="KW-0326">Glycosidase</keyword>
<comment type="similarity">
    <text evidence="1 4">Belongs to the glycosyl hydrolase 31 family.</text>
</comment>
<dbReference type="Gene3D" id="3.20.20.80">
    <property type="entry name" value="Glycosidases"/>
    <property type="match status" value="1"/>
</dbReference>
<evidence type="ECO:0000313" key="6">
    <source>
        <dbReference type="EMBL" id="SHF87253.1"/>
    </source>
</evidence>
<dbReference type="OrthoDB" id="176168at2"/>
<keyword evidence="7" id="KW-1185">Reference proteome</keyword>
<evidence type="ECO:0000256" key="4">
    <source>
        <dbReference type="RuleBase" id="RU361185"/>
    </source>
</evidence>
<dbReference type="STRING" id="1121256.SAMN02746089_02695"/>
<dbReference type="InterPro" id="IPR050985">
    <property type="entry name" value="Alpha-glycosidase_related"/>
</dbReference>
<dbReference type="GO" id="GO:0005975">
    <property type="term" value="P:carbohydrate metabolic process"/>
    <property type="evidence" value="ECO:0007669"/>
    <property type="project" value="InterPro"/>
</dbReference>
<protein>
    <submittedName>
        <fullName evidence="6">Glycosyl hydrolases family 31</fullName>
    </submittedName>
</protein>
<evidence type="ECO:0000256" key="1">
    <source>
        <dbReference type="ARBA" id="ARBA00007806"/>
    </source>
</evidence>
<organism evidence="6 7">
    <name type="scientific">Caldanaerobius fijiensis DSM 17918</name>
    <dbReference type="NCBI Taxonomy" id="1121256"/>
    <lineage>
        <taxon>Bacteria</taxon>
        <taxon>Bacillati</taxon>
        <taxon>Bacillota</taxon>
        <taxon>Clostridia</taxon>
        <taxon>Thermoanaerobacterales</taxon>
        <taxon>Thermoanaerobacteraceae</taxon>
        <taxon>Caldanaerobius</taxon>
    </lineage>
</organism>